<dbReference type="PANTHER" id="PTHR46420">
    <property type="entry name" value="BETA-1,4-GLUCURONYLTRANSFERASE 1"/>
    <property type="match status" value="1"/>
</dbReference>
<evidence type="ECO:0000256" key="2">
    <source>
        <dbReference type="ARBA" id="ARBA00004323"/>
    </source>
</evidence>
<keyword evidence="12" id="KW-0333">Golgi apparatus</keyword>
<reference evidence="21 22" key="1">
    <citation type="journal article" date="2024" name="bioRxiv">
        <title>A reference genome for Trichogramma kaykai: A tiny desert-dwelling parasitoid wasp with competing sex-ratio distorters.</title>
        <authorList>
            <person name="Culotta J."/>
            <person name="Lindsey A.R."/>
        </authorList>
    </citation>
    <scope>NUCLEOTIDE SEQUENCE [LARGE SCALE GENOMIC DNA]</scope>
    <source>
        <strain evidence="21 22">KSX58</strain>
    </source>
</reference>
<evidence type="ECO:0000256" key="18">
    <source>
        <dbReference type="ARBA" id="ARBA00032181"/>
    </source>
</evidence>
<keyword evidence="11" id="KW-1133">Transmembrane helix</keyword>
<keyword evidence="7" id="KW-0808">Transferase</keyword>
<evidence type="ECO:0000313" key="22">
    <source>
        <dbReference type="Proteomes" id="UP001627154"/>
    </source>
</evidence>
<evidence type="ECO:0000256" key="1">
    <source>
        <dbReference type="ARBA" id="ARBA00001936"/>
    </source>
</evidence>
<evidence type="ECO:0000256" key="10">
    <source>
        <dbReference type="ARBA" id="ARBA00022968"/>
    </source>
</evidence>
<protein>
    <recommendedName>
        <fullName evidence="5">Beta-1,4-glucuronyltransferase 1</fullName>
    </recommendedName>
    <alternativeName>
        <fullName evidence="16">I-beta-1,3-N-acetylglucosaminyltransferase</fullName>
    </alternativeName>
    <alternativeName>
        <fullName evidence="19">N-acetyllactosaminide beta-1,3-N-acetylglucosaminyltransferase</fullName>
    </alternativeName>
    <alternativeName>
        <fullName evidence="17">Poly-N-acetyllactosamine extension enzyme</fullName>
    </alternativeName>
    <alternativeName>
        <fullName evidence="18">UDP-GlcNAc:betaGal beta-1,3-N-acetylglucosaminyltransferase 1</fullName>
    </alternativeName>
</protein>
<evidence type="ECO:0000256" key="3">
    <source>
        <dbReference type="ARBA" id="ARBA00004922"/>
    </source>
</evidence>
<evidence type="ECO:0000256" key="13">
    <source>
        <dbReference type="ARBA" id="ARBA00023136"/>
    </source>
</evidence>
<comment type="pathway">
    <text evidence="3">Protein modification; protein glycosylation.</text>
</comment>
<keyword evidence="22" id="KW-1185">Reference proteome</keyword>
<evidence type="ECO:0000256" key="9">
    <source>
        <dbReference type="ARBA" id="ARBA00022723"/>
    </source>
</evidence>
<keyword evidence="9" id="KW-0479">Metal-binding</keyword>
<evidence type="ECO:0000256" key="17">
    <source>
        <dbReference type="ARBA" id="ARBA00032175"/>
    </source>
</evidence>
<dbReference type="GO" id="GO:0046872">
    <property type="term" value="F:metal ion binding"/>
    <property type="evidence" value="ECO:0007669"/>
    <property type="project" value="UniProtKB-KW"/>
</dbReference>
<gene>
    <name evidence="21" type="ORF">TKK_018368</name>
</gene>
<comment type="catalytic activity">
    <reaction evidence="20">
        <text>3-O-[beta-D-Xyl-(1-&gt;4)-Rib-ol-P-Rib-ol-P-3-beta-D-GalNAc-(1-&gt;3)-beta-D-GlcNAc-(1-&gt;4)-(O-6-P-alpha-D-Man)]-Thr-[protein] + UDP-alpha-D-glucuronate = 3-O-[beta-D-GlcA-(1-&gt;3)-beta-D-Xyl-(1-&gt;4)-Rib-ol-P-Rib-ol-P-3-beta-D-GalNAc-(1-&gt;3)-beta-D-GlcNAc-(1-&gt;4)-(O-6-P-alpha-D-Man)]-Thr-[protein] + UDP + H(+)</text>
        <dbReference type="Rhea" id="RHEA:46860"/>
        <dbReference type="Rhea" id="RHEA-COMP:15023"/>
        <dbReference type="Rhea" id="RHEA-COMP:17482"/>
        <dbReference type="ChEBI" id="CHEBI:15378"/>
        <dbReference type="ChEBI" id="CHEBI:58052"/>
        <dbReference type="ChEBI" id="CHEBI:58223"/>
        <dbReference type="ChEBI" id="CHEBI:142405"/>
        <dbReference type="ChEBI" id="CHEBI:177336"/>
    </reaction>
</comment>
<evidence type="ECO:0000256" key="11">
    <source>
        <dbReference type="ARBA" id="ARBA00022989"/>
    </source>
</evidence>
<proteinExistence type="inferred from homology"/>
<dbReference type="AlphaFoldDB" id="A0ABD2VZG3"/>
<keyword evidence="14" id="KW-0325">Glycoprotein</keyword>
<dbReference type="GO" id="GO:0000139">
    <property type="term" value="C:Golgi membrane"/>
    <property type="evidence" value="ECO:0007669"/>
    <property type="project" value="UniProtKB-SubCell"/>
</dbReference>
<evidence type="ECO:0000256" key="4">
    <source>
        <dbReference type="ARBA" id="ARBA00008539"/>
    </source>
</evidence>
<evidence type="ECO:0000256" key="8">
    <source>
        <dbReference type="ARBA" id="ARBA00022692"/>
    </source>
</evidence>
<dbReference type="GO" id="GO:0016757">
    <property type="term" value="F:glycosyltransferase activity"/>
    <property type="evidence" value="ECO:0007669"/>
    <property type="project" value="UniProtKB-KW"/>
</dbReference>
<name>A0ABD2VZG3_9HYME</name>
<evidence type="ECO:0000256" key="15">
    <source>
        <dbReference type="ARBA" id="ARBA00023211"/>
    </source>
</evidence>
<evidence type="ECO:0000256" key="7">
    <source>
        <dbReference type="ARBA" id="ARBA00022679"/>
    </source>
</evidence>
<dbReference type="EMBL" id="JBJJXI010000148">
    <property type="protein sequence ID" value="KAL3386167.1"/>
    <property type="molecule type" value="Genomic_DNA"/>
</dbReference>
<comment type="caution">
    <text evidence="21">The sequence shown here is derived from an EMBL/GenBank/DDBJ whole genome shotgun (WGS) entry which is preliminary data.</text>
</comment>
<keyword evidence="15" id="KW-0464">Manganese</keyword>
<evidence type="ECO:0000256" key="19">
    <source>
        <dbReference type="ARBA" id="ARBA00033291"/>
    </source>
</evidence>
<sequence length="500" mass="57109">MNTKIRHKLLTFSLLVTLQFGCRPWNLSLVCVIVLGSSNMLLTFLLLQSETCIGPVKIFSSLKQSSSSSSASASQSLQAVAVAANGNNPCPTSNSDGPPAATAGIVADTMDDDSASSVLQFDVRLGLWDSRRLYRSWDAVLVGTRYVELSASHRVCLATQSSLEKLHSLVQVAHQWQGPLSLGLFVAGDEEFEAAQRYLDFLQRCYAAVRERVTVSVLVPGSRAPRQQPRYYPLPDFLDCERPEAALRQFARPISAEQASWRVRNAYPQNHMRNLARKNCQAEWVFLTDVDVVPSSNLSQLLEDFLRDERNRCDKCAYVIPTFELDARVRFPQNKSELVRLAKKSLARPFHHKVFIHNQFATNFTRWMMDSQPGQAPPPPAERGDTRARVSHDVTNFEFLYEPFYVARDVAPAHDERFMGYGYTRNTQVYEMYVAGYKFKVLTPTFTVHWGLQTRKSRPAWRERQNSVNRKHFEIFKKEVFARYSRDPLKMVKNGPRRRR</sequence>
<evidence type="ECO:0000256" key="16">
    <source>
        <dbReference type="ARBA" id="ARBA00030723"/>
    </source>
</evidence>
<evidence type="ECO:0000256" key="14">
    <source>
        <dbReference type="ARBA" id="ARBA00023180"/>
    </source>
</evidence>
<dbReference type="PANTHER" id="PTHR46420:SF1">
    <property type="entry name" value="BETA-1,4-GLUCURONYLTRANSFERASE 1"/>
    <property type="match status" value="1"/>
</dbReference>
<evidence type="ECO:0000256" key="5">
    <source>
        <dbReference type="ARBA" id="ARBA00017962"/>
    </source>
</evidence>
<keyword evidence="6" id="KW-0328">Glycosyltransferase</keyword>
<dbReference type="Proteomes" id="UP001627154">
    <property type="component" value="Unassembled WGS sequence"/>
</dbReference>
<evidence type="ECO:0000256" key="12">
    <source>
        <dbReference type="ARBA" id="ARBA00023034"/>
    </source>
</evidence>
<organism evidence="21 22">
    <name type="scientific">Trichogramma kaykai</name>
    <dbReference type="NCBI Taxonomy" id="54128"/>
    <lineage>
        <taxon>Eukaryota</taxon>
        <taxon>Metazoa</taxon>
        <taxon>Ecdysozoa</taxon>
        <taxon>Arthropoda</taxon>
        <taxon>Hexapoda</taxon>
        <taxon>Insecta</taxon>
        <taxon>Pterygota</taxon>
        <taxon>Neoptera</taxon>
        <taxon>Endopterygota</taxon>
        <taxon>Hymenoptera</taxon>
        <taxon>Apocrita</taxon>
        <taxon>Proctotrupomorpha</taxon>
        <taxon>Chalcidoidea</taxon>
        <taxon>Trichogrammatidae</taxon>
        <taxon>Trichogramma</taxon>
    </lineage>
</organism>
<keyword evidence="13" id="KW-0472">Membrane</keyword>
<keyword evidence="8" id="KW-0812">Transmembrane</keyword>
<dbReference type="Pfam" id="PF13896">
    <property type="entry name" value="Glyco_transf_49"/>
    <property type="match status" value="1"/>
</dbReference>
<comment type="similarity">
    <text evidence="4">Belongs to the glycosyltransferase 49 family.</text>
</comment>
<evidence type="ECO:0000256" key="20">
    <source>
        <dbReference type="ARBA" id="ARBA00047852"/>
    </source>
</evidence>
<comment type="cofactor">
    <cofactor evidence="1">
        <name>Mn(2+)</name>
        <dbReference type="ChEBI" id="CHEBI:29035"/>
    </cofactor>
</comment>
<evidence type="ECO:0000313" key="21">
    <source>
        <dbReference type="EMBL" id="KAL3386167.1"/>
    </source>
</evidence>
<accession>A0ABD2VZG3</accession>
<keyword evidence="10" id="KW-0735">Signal-anchor</keyword>
<dbReference type="InterPro" id="IPR043189">
    <property type="entry name" value="B4GAT1"/>
</dbReference>
<evidence type="ECO:0000256" key="6">
    <source>
        <dbReference type="ARBA" id="ARBA00022676"/>
    </source>
</evidence>
<comment type="subcellular location">
    <subcellularLocation>
        <location evidence="2">Golgi apparatus membrane</location>
        <topology evidence="2">Single-pass type II membrane protein</topology>
    </subcellularLocation>
</comment>